<dbReference type="Proteomes" id="UP000238954">
    <property type="component" value="Chromosome"/>
</dbReference>
<dbReference type="InterPro" id="IPR048813">
    <property type="entry name" value="GP7-like"/>
</dbReference>
<comment type="caution">
    <text evidence="1">The sequence shown here is derived from an EMBL/GenBank/DDBJ whole genome shotgun (WGS) entry which is preliminary data.</text>
</comment>
<dbReference type="OrthoDB" id="1630256at2"/>
<evidence type="ECO:0000313" key="2">
    <source>
        <dbReference type="Proteomes" id="UP000238954"/>
    </source>
</evidence>
<gene>
    <name evidence="1" type="ORF">CVO77_00255</name>
</gene>
<dbReference type="NCBIfam" id="NF045672">
    <property type="entry name" value="MCP_gp7_epsi_15"/>
    <property type="match status" value="1"/>
</dbReference>
<name>A0A2S8BAP6_9SPHN</name>
<dbReference type="EMBL" id="PHFW01000001">
    <property type="protein sequence ID" value="PQM29406.1"/>
    <property type="molecule type" value="Genomic_DNA"/>
</dbReference>
<evidence type="ECO:0008006" key="3">
    <source>
        <dbReference type="Google" id="ProtNLM"/>
    </source>
</evidence>
<dbReference type="Pfam" id="PF20911">
    <property type="entry name" value="GP7"/>
    <property type="match status" value="1"/>
</dbReference>
<sequence>MTVLGTQLHTLADLTARIDPDGKVAVIGEWLSQTNETLEDQLWQEGNLPTGERTTVRVGLPTVTARGLNQGVDPSKSRVAQVDEGAAMFEGQSDIDRQAAMMSGAPDNYRLTEATSFYQALSNAQSQTLFYGNAAFSPKEYTGLAPRYNSLSGSTKDQIIDGGGTGTDNSSIWLIVWSPMGVKGIYPKGSKAGITHINVTGNTGTADDGYEVGHYVNDADGKRFLAVSDNFIWKVGLSVKDPRYAVRIPNIDKSLLLPNYSTGAQIEMLMVQALERVEGLNMPGTKAAWYMPRNIRAMFRQQLVNNANNSNFSYETVGGKRVLMMGEVPVRRVDALKADEARVV</sequence>
<proteinExistence type="predicted"/>
<keyword evidence="2" id="KW-1185">Reference proteome</keyword>
<reference evidence="2" key="1">
    <citation type="submission" date="2017-11" db="EMBL/GenBank/DDBJ databases">
        <title>The complete genome sequence of Sphingopyxis pomeranensis sp. nov. strain WS5A3p.</title>
        <authorList>
            <person name="Kaminski M.A."/>
        </authorList>
    </citation>
    <scope>NUCLEOTIDE SEQUENCE [LARGE SCALE GENOMIC DNA]</scope>
    <source>
        <strain evidence="2">WS5A3p</strain>
    </source>
</reference>
<dbReference type="RefSeq" id="WP_105997364.1">
    <property type="nucleotide sequence ID" value="NZ_CM009578.1"/>
</dbReference>
<organism evidence="1 2">
    <name type="scientific">Sphingopyxis lindanitolerans</name>
    <dbReference type="NCBI Taxonomy" id="2054227"/>
    <lineage>
        <taxon>Bacteria</taxon>
        <taxon>Pseudomonadati</taxon>
        <taxon>Pseudomonadota</taxon>
        <taxon>Alphaproteobacteria</taxon>
        <taxon>Sphingomonadales</taxon>
        <taxon>Sphingomonadaceae</taxon>
        <taxon>Sphingopyxis</taxon>
    </lineage>
</organism>
<dbReference type="AlphaFoldDB" id="A0A2S8BAP6"/>
<accession>A0A2S8BAP6</accession>
<evidence type="ECO:0000313" key="1">
    <source>
        <dbReference type="EMBL" id="PQM29406.1"/>
    </source>
</evidence>
<protein>
    <recommendedName>
        <fullName evidence="3">Phage capsid protein</fullName>
    </recommendedName>
</protein>